<keyword evidence="2" id="KW-0378">Hydrolase</keyword>
<protein>
    <submittedName>
        <fullName evidence="2">Serine hydrolase</fullName>
    </submittedName>
</protein>
<dbReference type="InterPro" id="IPR050789">
    <property type="entry name" value="Diverse_Enzym_Activities"/>
</dbReference>
<dbReference type="GO" id="GO:0016787">
    <property type="term" value="F:hydrolase activity"/>
    <property type="evidence" value="ECO:0007669"/>
    <property type="project" value="UniProtKB-KW"/>
</dbReference>
<dbReference type="InterPro" id="IPR012338">
    <property type="entry name" value="Beta-lactam/transpept-like"/>
</dbReference>
<dbReference type="AlphaFoldDB" id="A0A6A9UU18"/>
<keyword evidence="3" id="KW-1185">Reference proteome</keyword>
<dbReference type="EMBL" id="WPCU01000005">
    <property type="protein sequence ID" value="MVA76168.1"/>
    <property type="molecule type" value="Genomic_DNA"/>
</dbReference>
<reference evidence="2 3" key="1">
    <citation type="submission" date="2019-12" db="EMBL/GenBank/DDBJ databases">
        <title>Auraticoccus cholistani sp. nov., an actinomycete isolated from soil of Cholistan desert.</title>
        <authorList>
            <person name="Cheema M.T."/>
        </authorList>
    </citation>
    <scope>NUCLEOTIDE SEQUENCE [LARGE SCALE GENOMIC DNA]</scope>
    <source>
        <strain evidence="2 3">F435</strain>
    </source>
</reference>
<dbReference type="PANTHER" id="PTHR43283:SF7">
    <property type="entry name" value="BETA-LACTAMASE-RELATED DOMAIN-CONTAINING PROTEIN"/>
    <property type="match status" value="1"/>
</dbReference>
<dbReference type="SUPFAM" id="SSF56601">
    <property type="entry name" value="beta-lactamase/transpeptidase-like"/>
    <property type="match status" value="1"/>
</dbReference>
<comment type="caution">
    <text evidence="2">The sequence shown here is derived from an EMBL/GenBank/DDBJ whole genome shotgun (WGS) entry which is preliminary data.</text>
</comment>
<evidence type="ECO:0000313" key="2">
    <source>
        <dbReference type="EMBL" id="MVA76168.1"/>
    </source>
</evidence>
<feature type="domain" description="Beta-lactamase-related" evidence="1">
    <location>
        <begin position="61"/>
        <end position="283"/>
    </location>
</feature>
<dbReference type="PANTHER" id="PTHR43283">
    <property type="entry name" value="BETA-LACTAMASE-RELATED"/>
    <property type="match status" value="1"/>
</dbReference>
<gene>
    <name evidence="2" type="ORF">GC722_09045</name>
</gene>
<evidence type="ECO:0000313" key="3">
    <source>
        <dbReference type="Proteomes" id="UP000435304"/>
    </source>
</evidence>
<proteinExistence type="predicted"/>
<name>A0A6A9UU18_9ACTN</name>
<dbReference type="Proteomes" id="UP000435304">
    <property type="component" value="Unassembled WGS sequence"/>
</dbReference>
<accession>A0A6A9UU18</accession>
<dbReference type="Gene3D" id="3.40.710.10">
    <property type="entry name" value="DD-peptidase/beta-lactamase superfamily"/>
    <property type="match status" value="1"/>
</dbReference>
<sequence>MRSVSSSPTTAVPAALERVAGRCRTDPALAATCCLLAAVDGVEVAAHDLHGHGLDNPAETIASVTKSLLSSLVGHALDQGALELGTTLGELLGGRVPGPRRSATVHQLLTMTSGAAGGLLEIDAVMELPGGWVEELLAAEQLDEPGTRFRYDNGTWHLLAAGLQQAVGGDLLGWARSGPLAAVGAADVEWPVDPDGVPYGFGDARLSPRALLALGEAWRTGTGVPGWYRERAWRAWTPGGPPEHRGYGYGWWVGADAGEATRLAAGWAGQAVLVAPGPGLCVVATGCPSRWREGSTRPVLAELAEVVAASRDGRS</sequence>
<organism evidence="2 3">
    <name type="scientific">Auraticoccus cholistanensis</name>
    <dbReference type="NCBI Taxonomy" id="2656650"/>
    <lineage>
        <taxon>Bacteria</taxon>
        <taxon>Bacillati</taxon>
        <taxon>Actinomycetota</taxon>
        <taxon>Actinomycetes</taxon>
        <taxon>Propionibacteriales</taxon>
        <taxon>Propionibacteriaceae</taxon>
        <taxon>Auraticoccus</taxon>
    </lineage>
</organism>
<evidence type="ECO:0000259" key="1">
    <source>
        <dbReference type="Pfam" id="PF00144"/>
    </source>
</evidence>
<dbReference type="InterPro" id="IPR001466">
    <property type="entry name" value="Beta-lactam-related"/>
</dbReference>
<dbReference type="Pfam" id="PF00144">
    <property type="entry name" value="Beta-lactamase"/>
    <property type="match status" value="1"/>
</dbReference>